<keyword evidence="10" id="KW-0597">Phosphoprotein</keyword>
<dbReference type="Gene3D" id="3.30.2180.10">
    <property type="entry name" value="ATP12-like"/>
    <property type="match status" value="1"/>
</dbReference>
<dbReference type="InterPro" id="IPR045244">
    <property type="entry name" value="PGM"/>
</dbReference>
<comment type="similarity">
    <text evidence="6">Belongs to the phosphohexose mutase family.</text>
</comment>
<evidence type="ECO:0000259" key="22">
    <source>
        <dbReference type="Pfam" id="PF02878"/>
    </source>
</evidence>
<dbReference type="InterPro" id="IPR005841">
    <property type="entry name" value="Alpha-D-phosphohexomutase_SF"/>
</dbReference>
<dbReference type="PRINTS" id="PR00509">
    <property type="entry name" value="PGMPMM"/>
</dbReference>
<evidence type="ECO:0000256" key="2">
    <source>
        <dbReference type="ARBA" id="ARBA00001946"/>
    </source>
</evidence>
<evidence type="ECO:0000259" key="23">
    <source>
        <dbReference type="Pfam" id="PF02879"/>
    </source>
</evidence>
<proteinExistence type="inferred from homology"/>
<dbReference type="Gene3D" id="3.40.120.10">
    <property type="entry name" value="Alpha-D-Glucose-1,6-Bisphosphate, subunit A, domain 3"/>
    <property type="match status" value="3"/>
</dbReference>
<keyword evidence="16" id="KW-0143">Chaperone</keyword>
<comment type="catalytic activity">
    <reaction evidence="21">
        <text>O-phospho-L-seryl-[protein] + alpha-D-glucose 1-phosphate = alpha-D-glucose 1,6-bisphosphate + L-seryl-[protein]</text>
        <dbReference type="Rhea" id="RHEA:68748"/>
        <dbReference type="Rhea" id="RHEA-COMP:9863"/>
        <dbReference type="Rhea" id="RHEA-COMP:11604"/>
        <dbReference type="ChEBI" id="CHEBI:29999"/>
        <dbReference type="ChEBI" id="CHEBI:58392"/>
        <dbReference type="ChEBI" id="CHEBI:58601"/>
        <dbReference type="ChEBI" id="CHEBI:83421"/>
    </reaction>
</comment>
<evidence type="ECO:0000259" key="24">
    <source>
        <dbReference type="Pfam" id="PF02880"/>
    </source>
</evidence>
<evidence type="ECO:0000256" key="16">
    <source>
        <dbReference type="ARBA" id="ARBA00023186"/>
    </source>
</evidence>
<gene>
    <name evidence="25" type="primary">g13350</name>
    <name evidence="25" type="ORF">VP750_LOCUS11831</name>
</gene>
<dbReference type="PROSITE" id="PS00710">
    <property type="entry name" value="PGM_PMM"/>
    <property type="match status" value="1"/>
</dbReference>
<comment type="subcellular location">
    <subcellularLocation>
        <location evidence="3">Mitochondrion</location>
    </subcellularLocation>
    <subcellularLocation>
        <location evidence="4">Plastid</location>
        <location evidence="4">Chloroplast</location>
    </subcellularLocation>
</comment>
<keyword evidence="9" id="KW-0150">Chloroplast</keyword>
<dbReference type="CDD" id="cd03085">
    <property type="entry name" value="PGM1"/>
    <property type="match status" value="1"/>
</dbReference>
<evidence type="ECO:0000313" key="25">
    <source>
        <dbReference type="EMBL" id="CAL5229925.1"/>
    </source>
</evidence>
<evidence type="ECO:0000256" key="17">
    <source>
        <dbReference type="ARBA" id="ARBA00023235"/>
    </source>
</evidence>
<dbReference type="SUPFAM" id="SSF53738">
    <property type="entry name" value="Phosphoglucomutase, first 3 domains"/>
    <property type="match status" value="3"/>
</dbReference>
<dbReference type="InterPro" id="IPR016066">
    <property type="entry name" value="A-D-PHexomutase_CS"/>
</dbReference>
<evidence type="ECO:0000256" key="10">
    <source>
        <dbReference type="ARBA" id="ARBA00022553"/>
    </source>
</evidence>
<dbReference type="Proteomes" id="UP001497392">
    <property type="component" value="Unassembled WGS sequence"/>
</dbReference>
<dbReference type="EC" id="5.4.2.2" evidence="7"/>
<accession>A0ABP1GCJ3</accession>
<keyword evidence="15" id="KW-0496">Mitochondrion</keyword>
<evidence type="ECO:0000256" key="6">
    <source>
        <dbReference type="ARBA" id="ARBA00010231"/>
    </source>
</evidence>
<evidence type="ECO:0000313" key="26">
    <source>
        <dbReference type="Proteomes" id="UP001497392"/>
    </source>
</evidence>
<protein>
    <recommendedName>
        <fullName evidence="7">phosphoglucomutase (alpha-D-glucose-1,6-bisphosphate-dependent)</fullName>
        <ecNumber evidence="7">5.4.2.2</ecNumber>
    </recommendedName>
    <alternativeName>
        <fullName evidence="19">Glucose phosphomutase</fullName>
    </alternativeName>
</protein>
<keyword evidence="14" id="KW-0809">Transit peptide</keyword>
<dbReference type="Pfam" id="PF24947">
    <property type="entry name" value="PGM1_C_vert_fung"/>
    <property type="match status" value="1"/>
</dbReference>
<evidence type="ECO:0000256" key="18">
    <source>
        <dbReference type="ARBA" id="ARBA00023277"/>
    </source>
</evidence>
<dbReference type="Pfam" id="PF02878">
    <property type="entry name" value="PGM_PMM_I"/>
    <property type="match status" value="1"/>
</dbReference>
<evidence type="ECO:0000256" key="3">
    <source>
        <dbReference type="ARBA" id="ARBA00004173"/>
    </source>
</evidence>
<keyword evidence="8" id="KW-0313">Glucose metabolism</keyword>
<organism evidence="25 26">
    <name type="scientific">Coccomyxa viridis</name>
    <dbReference type="NCBI Taxonomy" id="1274662"/>
    <lineage>
        <taxon>Eukaryota</taxon>
        <taxon>Viridiplantae</taxon>
        <taxon>Chlorophyta</taxon>
        <taxon>core chlorophytes</taxon>
        <taxon>Trebouxiophyceae</taxon>
        <taxon>Trebouxiophyceae incertae sedis</taxon>
        <taxon>Coccomyxaceae</taxon>
        <taxon>Coccomyxa</taxon>
    </lineage>
</organism>
<comment type="cofactor">
    <cofactor evidence="2">
        <name>Mg(2+)</name>
        <dbReference type="ChEBI" id="CHEBI:18420"/>
    </cofactor>
</comment>
<feature type="domain" description="Alpha-D-phosphohexomutase alpha/beta/alpha" evidence="22">
    <location>
        <begin position="334"/>
        <end position="473"/>
    </location>
</feature>
<evidence type="ECO:0000256" key="8">
    <source>
        <dbReference type="ARBA" id="ARBA00022526"/>
    </source>
</evidence>
<keyword evidence="26" id="KW-1185">Reference proteome</keyword>
<evidence type="ECO:0000256" key="14">
    <source>
        <dbReference type="ARBA" id="ARBA00022946"/>
    </source>
</evidence>
<comment type="catalytic activity">
    <reaction evidence="1">
        <text>alpha-D-glucose 1-phosphate = alpha-D-glucose 6-phosphate</text>
        <dbReference type="Rhea" id="RHEA:23536"/>
        <dbReference type="ChEBI" id="CHEBI:58225"/>
        <dbReference type="ChEBI" id="CHEBI:58601"/>
        <dbReference type="EC" id="5.4.2.2"/>
    </reaction>
</comment>
<evidence type="ECO:0000256" key="20">
    <source>
        <dbReference type="ARBA" id="ARBA00049318"/>
    </source>
</evidence>
<feature type="domain" description="Alpha-D-phosphohexomutase alpha/beta/alpha" evidence="23">
    <location>
        <begin position="505"/>
        <end position="608"/>
    </location>
</feature>
<dbReference type="InterPro" id="IPR042272">
    <property type="entry name" value="ATP12_ATP_synth-F1-assembly_N"/>
</dbReference>
<evidence type="ECO:0000256" key="1">
    <source>
        <dbReference type="ARBA" id="ARBA00000443"/>
    </source>
</evidence>
<dbReference type="InterPro" id="IPR036900">
    <property type="entry name" value="A-D-PHexomutase_C_sf"/>
</dbReference>
<dbReference type="PANTHER" id="PTHR22573:SF59">
    <property type="entry name" value="PHOSPHOGLUCOMUTASE, CHLOROPLASTIC"/>
    <property type="match status" value="1"/>
</dbReference>
<dbReference type="Pfam" id="PF07542">
    <property type="entry name" value="ATP12"/>
    <property type="match status" value="1"/>
</dbReference>
<dbReference type="SUPFAM" id="SSF160909">
    <property type="entry name" value="ATP12-like"/>
    <property type="match status" value="1"/>
</dbReference>
<feature type="domain" description="Alpha-D-phosphohexomutase alpha/beta/alpha" evidence="24">
    <location>
        <begin position="617"/>
        <end position="739"/>
    </location>
</feature>
<dbReference type="SUPFAM" id="SSF55957">
    <property type="entry name" value="Phosphoglucomutase, C-terminal domain"/>
    <property type="match status" value="1"/>
</dbReference>
<dbReference type="InterPro" id="IPR005846">
    <property type="entry name" value="A-D-PHexomutase_a/b/a-III"/>
</dbReference>
<dbReference type="InterPro" id="IPR016055">
    <property type="entry name" value="A-D-PHexomutase_a/b/a-I/II/III"/>
</dbReference>
<name>A0ABP1GCJ3_9CHLO</name>
<evidence type="ECO:0000256" key="5">
    <source>
        <dbReference type="ARBA" id="ARBA00008231"/>
    </source>
</evidence>
<dbReference type="PANTHER" id="PTHR22573">
    <property type="entry name" value="PHOSPHOHEXOMUTASE FAMILY MEMBER"/>
    <property type="match status" value="1"/>
</dbReference>
<keyword evidence="13" id="KW-0460">Magnesium</keyword>
<dbReference type="Pfam" id="PF02879">
    <property type="entry name" value="PGM_PMM_II"/>
    <property type="match status" value="1"/>
</dbReference>
<evidence type="ECO:0000256" key="7">
    <source>
        <dbReference type="ARBA" id="ARBA00012728"/>
    </source>
</evidence>
<dbReference type="InterPro" id="IPR011419">
    <property type="entry name" value="ATP12_ATP_synth-F1-assembly"/>
</dbReference>
<keyword evidence="17" id="KW-0413">Isomerase</keyword>
<keyword evidence="11" id="KW-0934">Plastid</keyword>
<comment type="similarity">
    <text evidence="5">Belongs to the ATP12 family.</text>
</comment>
<dbReference type="InterPro" id="IPR023335">
    <property type="entry name" value="ATP12_ortho_dom_sf"/>
</dbReference>
<dbReference type="InterPro" id="IPR005844">
    <property type="entry name" value="A-D-PHexomutase_a/b/a-I"/>
</dbReference>
<evidence type="ECO:0000256" key="4">
    <source>
        <dbReference type="ARBA" id="ARBA00004229"/>
    </source>
</evidence>
<evidence type="ECO:0000256" key="12">
    <source>
        <dbReference type="ARBA" id="ARBA00022723"/>
    </source>
</evidence>
<evidence type="ECO:0000256" key="9">
    <source>
        <dbReference type="ARBA" id="ARBA00022528"/>
    </source>
</evidence>
<evidence type="ECO:0000256" key="11">
    <source>
        <dbReference type="ARBA" id="ARBA00022640"/>
    </source>
</evidence>
<dbReference type="Gene3D" id="1.10.3580.10">
    <property type="entry name" value="ATP12 ATPase"/>
    <property type="match status" value="1"/>
</dbReference>
<evidence type="ECO:0000256" key="21">
    <source>
        <dbReference type="ARBA" id="ARBA00049409"/>
    </source>
</evidence>
<comment type="caution">
    <text evidence="25">The sequence shown here is derived from an EMBL/GenBank/DDBJ whole genome shotgun (WGS) entry which is preliminary data.</text>
</comment>
<keyword evidence="12" id="KW-0479">Metal-binding</keyword>
<evidence type="ECO:0000256" key="19">
    <source>
        <dbReference type="ARBA" id="ARBA00041398"/>
    </source>
</evidence>
<evidence type="ECO:0000256" key="15">
    <source>
        <dbReference type="ARBA" id="ARBA00023128"/>
    </source>
</evidence>
<dbReference type="NCBIfam" id="NF005737">
    <property type="entry name" value="PRK07564.1-1"/>
    <property type="match status" value="1"/>
</dbReference>
<dbReference type="InterPro" id="IPR005845">
    <property type="entry name" value="A-D-PHexomutase_a/b/a-II"/>
</dbReference>
<keyword evidence="18" id="KW-0119">Carbohydrate metabolism</keyword>
<evidence type="ECO:0000256" key="13">
    <source>
        <dbReference type="ARBA" id="ARBA00022842"/>
    </source>
</evidence>
<sequence>MLRQILRAVRLSCIDVGLKSRGLAALATKQRLFEKVGIQETEEGFGITLDKNALKTPSKNPLVLPNKALALAVAAEWRWQINNRLQPSTMPLMSLAATAIDQPKPRSDVIDTLLSHLHTDAACCREQNRPIAARQAEVYKPIVEAVSRRLEANFNVTDSIFGSQQPQATVAAVHSYLDGLSKWRLAATAELSAACRSVITGIAISEGLLDIKQGLEAARVEENFQIEGWGLVEGGHDIDSAGIIAHLVSATYGDVFLRCSMFSTTIINWNSLALRSQGPTLRSVPSRSRTPCQLQEFRSTITPNRKSSVAPMAATSTVQGVQVKTLPTKPIDGQKTGTSGLRKKTSVFMGENYLANWVQSLFDSLGDEVKGTSIGLGGDGRYFNKEAVQTILKLAAGAGVKKVYVGKDAIMATPAMSALIRGRKLYGGLIMSASHNPGGPKEDWGIKFNYKSGEPAPEKITDAIFGYTTKISELKMAEIPETDLSKIGNHSYGDFEVEVIDPVEDYLALLQEVFDFEMLRNFITRPDFSLVFDALHAVTGAYAGPILVEKLGAPQSAVRNGVPLEDFGGGHPDPNLTYAHDLVEHQWGDHAADFGAASDGDGDRNMVLGRAFFITPSDSVAMIAANAQEAIPYFKSGLKGVARSMPTSGALDRVAEKEGLKCFEVPTGWKFFCNLMDADMCSICGEESFGTGADHVREKDGMWAVLAWLSILAYRNKDIPVGEKKVSVEDIAMEHWAKYGRNFFSRYDYEGVESEAANSMIEHLRKVQADSKPGDKLGDYELETADEFSFTDPVDGSVASKQGLRFVFTDGSRIIFRLSGTGSSGATVRLYIEQFSDDTSTHKQDAQEALAKIIKVALDVSQLSKFTGREKPTVIT</sequence>
<dbReference type="EMBL" id="CAXHTA020000021">
    <property type="protein sequence ID" value="CAL5229925.1"/>
    <property type="molecule type" value="Genomic_DNA"/>
</dbReference>
<reference evidence="25 26" key="1">
    <citation type="submission" date="2024-06" db="EMBL/GenBank/DDBJ databases">
        <authorList>
            <person name="Kraege A."/>
            <person name="Thomma B."/>
        </authorList>
    </citation>
    <scope>NUCLEOTIDE SEQUENCE [LARGE SCALE GENOMIC DNA]</scope>
</reference>
<dbReference type="Pfam" id="PF02880">
    <property type="entry name" value="PGM_PMM_III"/>
    <property type="match status" value="1"/>
</dbReference>
<comment type="catalytic activity">
    <reaction evidence="20">
        <text>alpha-D-glucose 1,6-bisphosphate + L-seryl-[protein] = O-phospho-L-seryl-[protein] + alpha-D-glucose 6-phosphate</text>
        <dbReference type="Rhea" id="RHEA:68752"/>
        <dbReference type="Rhea" id="RHEA-COMP:9863"/>
        <dbReference type="Rhea" id="RHEA-COMP:11604"/>
        <dbReference type="ChEBI" id="CHEBI:29999"/>
        <dbReference type="ChEBI" id="CHEBI:58225"/>
        <dbReference type="ChEBI" id="CHEBI:58392"/>
        <dbReference type="ChEBI" id="CHEBI:83421"/>
    </reaction>
</comment>
<dbReference type="Gene3D" id="3.30.310.50">
    <property type="entry name" value="Alpha-D-phosphohexomutase, C-terminal domain"/>
    <property type="match status" value="1"/>
</dbReference>